<evidence type="ECO:0000313" key="3">
    <source>
        <dbReference type="Proteomes" id="UP001634007"/>
    </source>
</evidence>
<evidence type="ECO:0000256" key="1">
    <source>
        <dbReference type="SAM" id="MobiDB-lite"/>
    </source>
</evidence>
<reference evidence="2 3" key="1">
    <citation type="submission" date="2024-11" db="EMBL/GenBank/DDBJ databases">
        <title>Chromosome-level genome assembly of Eucalyptus globulus Labill. provides insights into its genome evolution.</title>
        <authorList>
            <person name="Li X."/>
        </authorList>
    </citation>
    <scope>NUCLEOTIDE SEQUENCE [LARGE SCALE GENOMIC DNA]</scope>
    <source>
        <strain evidence="2">CL2024</strain>
        <tissue evidence="2">Fresh tender leaves</tissue>
    </source>
</reference>
<feature type="compositionally biased region" description="Polar residues" evidence="1">
    <location>
        <begin position="91"/>
        <end position="115"/>
    </location>
</feature>
<gene>
    <name evidence="2" type="ORF">ACJRO7_010145</name>
</gene>
<proteinExistence type="predicted"/>
<dbReference type="Proteomes" id="UP001634007">
    <property type="component" value="Unassembled WGS sequence"/>
</dbReference>
<feature type="region of interest" description="Disordered" evidence="1">
    <location>
        <begin position="327"/>
        <end position="346"/>
    </location>
</feature>
<evidence type="ECO:0000313" key="2">
    <source>
        <dbReference type="EMBL" id="KAL3749009.1"/>
    </source>
</evidence>
<sequence>MPKERDPFRKYVDDLKNRKWKCKFCGTEFAGSTPRIRAHLAGIPGYGIKACERVEDPVRAEALETFDGKGSGLDKSTRGTSGKGTERTVFGASQSVLPSDDASNPTDTQNSNRHGCALQQPSCNWVTGTGTASSCPQDRVSLPPSDMPLDNLDNIQQSDPSNRGLDAAHGNENASSIQQLPMDSWASSCLDFSELQALRELQTHLESEGEEQNARGLSSFPNDEVLGNSMSIGEYPSLDEHIADGIIPDSLLHSTYWPDLYHSLPENLPESREAILNTFEEIQTNELHNPTVGSSLQIDSSLDVDGANRLLDCGQPCIDEVVPVRGNTSSTNTVQDPGQLPLTSDKENENDIRQFPSRTPMIIDPSTALQHSSDSHIFEATIVHSPVPEASTNPIGPPSSHGLSRLIYTATMVTLDPHIFPNYFIKI</sequence>
<accession>A0ABD3LEM9</accession>
<dbReference type="AlphaFoldDB" id="A0ABD3LEM9"/>
<keyword evidence="3" id="KW-1185">Reference proteome</keyword>
<protein>
    <recommendedName>
        <fullName evidence="4">BED-type domain-containing protein</fullName>
    </recommendedName>
</protein>
<organism evidence="2 3">
    <name type="scientific">Eucalyptus globulus</name>
    <name type="common">Tasmanian blue gum</name>
    <dbReference type="NCBI Taxonomy" id="34317"/>
    <lineage>
        <taxon>Eukaryota</taxon>
        <taxon>Viridiplantae</taxon>
        <taxon>Streptophyta</taxon>
        <taxon>Embryophyta</taxon>
        <taxon>Tracheophyta</taxon>
        <taxon>Spermatophyta</taxon>
        <taxon>Magnoliopsida</taxon>
        <taxon>eudicotyledons</taxon>
        <taxon>Gunneridae</taxon>
        <taxon>Pentapetalae</taxon>
        <taxon>rosids</taxon>
        <taxon>malvids</taxon>
        <taxon>Myrtales</taxon>
        <taxon>Myrtaceae</taxon>
        <taxon>Myrtoideae</taxon>
        <taxon>Eucalypteae</taxon>
        <taxon>Eucalyptus</taxon>
    </lineage>
</organism>
<feature type="region of interest" description="Disordered" evidence="1">
    <location>
        <begin position="129"/>
        <end position="169"/>
    </location>
</feature>
<feature type="compositionally biased region" description="Polar residues" evidence="1">
    <location>
        <begin position="327"/>
        <end position="336"/>
    </location>
</feature>
<dbReference type="EMBL" id="JBJKBG010000002">
    <property type="protein sequence ID" value="KAL3749009.1"/>
    <property type="molecule type" value="Genomic_DNA"/>
</dbReference>
<feature type="region of interest" description="Disordered" evidence="1">
    <location>
        <begin position="67"/>
        <end position="115"/>
    </location>
</feature>
<evidence type="ECO:0008006" key="4">
    <source>
        <dbReference type="Google" id="ProtNLM"/>
    </source>
</evidence>
<name>A0ABD3LEM9_EUCGL</name>
<comment type="caution">
    <text evidence="2">The sequence shown here is derived from an EMBL/GenBank/DDBJ whole genome shotgun (WGS) entry which is preliminary data.</text>
</comment>